<gene>
    <name evidence="1" type="ORF">RL72_02058</name>
</gene>
<keyword evidence="2" id="KW-1185">Reference proteome</keyword>
<reference evidence="1 2" key="1">
    <citation type="submission" date="2015-02" db="EMBL/GenBank/DDBJ databases">
        <title>Draft genome sequences of ten Microbacterium spp. with emphasis on heavy metal contaminated environments.</title>
        <authorList>
            <person name="Corretto E."/>
        </authorList>
    </citation>
    <scope>NUCLEOTIDE SEQUENCE [LARGE SCALE GENOMIC DNA]</scope>
    <source>
        <strain evidence="1 2">DSM 23848</strain>
    </source>
</reference>
<organism evidence="1 2">
    <name type="scientific">Microbacterium azadirachtae</name>
    <dbReference type="NCBI Taxonomy" id="582680"/>
    <lineage>
        <taxon>Bacteria</taxon>
        <taxon>Bacillati</taxon>
        <taxon>Actinomycetota</taxon>
        <taxon>Actinomycetes</taxon>
        <taxon>Micrococcales</taxon>
        <taxon>Microbacteriaceae</taxon>
        <taxon>Microbacterium</taxon>
    </lineage>
</organism>
<dbReference type="PATRIC" id="fig|582680.7.peg.2106"/>
<proteinExistence type="predicted"/>
<dbReference type="OrthoDB" id="572586at2"/>
<evidence type="ECO:0000313" key="1">
    <source>
        <dbReference type="EMBL" id="KJL23271.1"/>
    </source>
</evidence>
<accession>A0A0F0KVL8</accession>
<evidence type="ECO:0000313" key="2">
    <source>
        <dbReference type="Proteomes" id="UP000033448"/>
    </source>
</evidence>
<name>A0A0F0KVL8_9MICO</name>
<dbReference type="EMBL" id="JYIT01000077">
    <property type="protein sequence ID" value="KJL23271.1"/>
    <property type="molecule type" value="Genomic_DNA"/>
</dbReference>
<sequence length="149" mass="15593">MTDPSARRTLFDGIADEFLRDYPRGARLVAVASPDGARSAAAAASLREALAGRGVDARVTTAPGEGAEQLRTEVVAPFRAAGADAVLIVPGSANLLAERARGLWHYSVWVIEGDEVPHTAATALVDVTDPNAPARRLADYCAVPPSFLT</sequence>
<dbReference type="Proteomes" id="UP000033448">
    <property type="component" value="Unassembled WGS sequence"/>
</dbReference>
<protein>
    <submittedName>
        <fullName evidence="1">Uncharacterized protein</fullName>
    </submittedName>
</protein>
<dbReference type="RefSeq" id="WP_045250742.1">
    <property type="nucleotide sequence ID" value="NZ_FNGQ01000007.1"/>
</dbReference>
<comment type="caution">
    <text evidence="1">The sequence shown here is derived from an EMBL/GenBank/DDBJ whole genome shotgun (WGS) entry which is preliminary data.</text>
</comment>
<dbReference type="AlphaFoldDB" id="A0A0F0KVL8"/>